<dbReference type="OrthoDB" id="2284895at2759"/>
<gene>
    <name evidence="3" type="ORF">BBJ29_009364</name>
    <name evidence="2" type="ORF">BBP00_00009583</name>
</gene>
<dbReference type="EMBL" id="MBAD02001093">
    <property type="protein sequence ID" value="RLN58638.1"/>
    <property type="molecule type" value="Genomic_DNA"/>
</dbReference>
<comment type="caution">
    <text evidence="2">The sequence shown here is derived from an EMBL/GenBank/DDBJ whole genome shotgun (WGS) entry which is preliminary data.</text>
</comment>
<dbReference type="AlphaFoldDB" id="A0A3F2RCA1"/>
<proteinExistence type="predicted"/>
<feature type="region of interest" description="Disordered" evidence="1">
    <location>
        <begin position="1"/>
        <end position="34"/>
    </location>
</feature>
<organism evidence="2 4">
    <name type="scientific">Phytophthora kernoviae</name>
    <dbReference type="NCBI Taxonomy" id="325452"/>
    <lineage>
        <taxon>Eukaryota</taxon>
        <taxon>Sar</taxon>
        <taxon>Stramenopiles</taxon>
        <taxon>Oomycota</taxon>
        <taxon>Peronosporomycetes</taxon>
        <taxon>Peronosporales</taxon>
        <taxon>Peronosporaceae</taxon>
        <taxon>Phytophthora</taxon>
    </lineage>
</organism>
<feature type="compositionally biased region" description="Polar residues" evidence="1">
    <location>
        <begin position="1"/>
        <end position="10"/>
    </location>
</feature>
<reference evidence="4 5" key="1">
    <citation type="submission" date="2018-07" db="EMBL/GenBank/DDBJ databases">
        <title>Genome sequencing of oomycete isolates from Chile give support for New Zealand origin for Phytophthora kernoviae and make available the first Nothophytophthora sp. genome.</title>
        <authorList>
            <person name="Studholme D.J."/>
            <person name="Sanfuentes E."/>
            <person name="Panda P."/>
            <person name="Hill R."/>
            <person name="Sambles C."/>
            <person name="Grant M."/>
            <person name="Williams N.M."/>
            <person name="Mcdougal R.L."/>
        </authorList>
    </citation>
    <scope>NUCLEOTIDE SEQUENCE [LARGE SCALE GENOMIC DNA]</scope>
    <source>
        <strain evidence="2">Chile6</strain>
        <strain evidence="3">Chile7</strain>
    </source>
</reference>
<protein>
    <submittedName>
        <fullName evidence="2">Uncharacterized protein</fullName>
    </submittedName>
</protein>
<evidence type="ECO:0000313" key="2">
    <source>
        <dbReference type="EMBL" id="RLN52558.1"/>
    </source>
</evidence>
<dbReference type="Proteomes" id="UP000277300">
    <property type="component" value="Unassembled WGS sequence"/>
</dbReference>
<name>A0A3F2RCA1_9STRA</name>
<dbReference type="Proteomes" id="UP000284657">
    <property type="component" value="Unassembled WGS sequence"/>
</dbReference>
<evidence type="ECO:0000256" key="1">
    <source>
        <dbReference type="SAM" id="MobiDB-lite"/>
    </source>
</evidence>
<dbReference type="EMBL" id="MBDO02000735">
    <property type="protein sequence ID" value="RLN52558.1"/>
    <property type="molecule type" value="Genomic_DNA"/>
</dbReference>
<evidence type="ECO:0000313" key="4">
    <source>
        <dbReference type="Proteomes" id="UP000277300"/>
    </source>
</evidence>
<sequence>MIRPVTTTSAVVVEKKASKKKRKKNGGAAKLVSKEKKVRKKKVKTLEEIAEEDTFAKELFKFGPNYSPDVLIGIDPGMWSLVTVVSDCAKMKAVDTLAKRLVPKTSKQVCIAYGDWSRRTGIKGHASGPVKGFVKALKMRATVIPMNEYRTSITCSYCHQRLKQARLFTKMKRKDDEFVAWHLVNMYNSLTIQKLTYRGIFVNEVQARNDFRERQILQATSKVSFHRELCVSKNIGLRVLSQTEGTFGICYTYLVCTPHKVKDFCVCNKTASPEIPYSVGHDQHGMAVQQGSEGKNDQVVDYTNEKFNKEAFTNAIVFVTIGVF</sequence>
<evidence type="ECO:0000313" key="5">
    <source>
        <dbReference type="Proteomes" id="UP000284657"/>
    </source>
</evidence>
<evidence type="ECO:0000313" key="3">
    <source>
        <dbReference type="EMBL" id="RLN58638.1"/>
    </source>
</evidence>
<accession>A0A3F2RCA1</accession>